<dbReference type="Pfam" id="PF08603">
    <property type="entry name" value="CAP_C"/>
    <property type="match status" value="1"/>
</dbReference>
<gene>
    <name evidence="2" type="ORF">LCMAC202_05780</name>
</gene>
<protein>
    <submittedName>
        <fullName evidence="2">Adenylate cyclase associated protein</fullName>
    </submittedName>
</protein>
<feature type="domain" description="Adenylate cyclase-associated CAP C-terminal" evidence="1">
    <location>
        <begin position="93"/>
        <end position="184"/>
    </location>
</feature>
<evidence type="ECO:0000313" key="2">
    <source>
        <dbReference type="EMBL" id="QBK88216.1"/>
    </source>
</evidence>
<name>A0A481Z0L4_9VIRU</name>
<accession>A0A481Z0L4</accession>
<dbReference type="GO" id="GO:0003779">
    <property type="term" value="F:actin binding"/>
    <property type="evidence" value="ECO:0007669"/>
    <property type="project" value="InterPro"/>
</dbReference>
<sequence>MENVFHMDDISNNTVHSTPLGEVTVDYTVVERIRAAAEEAKRDLAAPPSVMVVKNQAHKTLTVNILDDRLVIYQQVAGNGTINGMEKLYDEPTDKYRAVLFLYCTDCRIFVMSKVLKLAVMQCNQCQISIRGGVIGPVELFRCADTNVDIRSAFPLLTFELCTSVHMYQRMTESVYSIIGGSRCTINSVDPVSGQRLASYPIEDLFSTRRFYHLSRNGMRWIEEPYILNNVTPHLIALPPEEEPTEPTDSPFGQTPPTIGFYTYQPTRQNVQLAPGPPSCGWQG</sequence>
<dbReference type="EMBL" id="MK500379">
    <property type="protein sequence ID" value="QBK88216.1"/>
    <property type="molecule type" value="Genomic_DNA"/>
</dbReference>
<dbReference type="GO" id="GO:0007010">
    <property type="term" value="P:cytoskeleton organization"/>
    <property type="evidence" value="ECO:0007669"/>
    <property type="project" value="InterPro"/>
</dbReference>
<proteinExistence type="predicted"/>
<reference evidence="2" key="1">
    <citation type="journal article" date="2019" name="MBio">
        <title>Virus Genomes from Deep Sea Sediments Expand the Ocean Megavirome and Support Independent Origins of Viral Gigantism.</title>
        <authorList>
            <person name="Backstrom D."/>
            <person name="Yutin N."/>
            <person name="Jorgensen S.L."/>
            <person name="Dharamshi J."/>
            <person name="Homa F."/>
            <person name="Zaremba-Niedwiedzka K."/>
            <person name="Spang A."/>
            <person name="Wolf Y.I."/>
            <person name="Koonin E.V."/>
            <person name="Ettema T.J."/>
        </authorList>
    </citation>
    <scope>NUCLEOTIDE SEQUENCE</scope>
</reference>
<evidence type="ECO:0000259" key="1">
    <source>
        <dbReference type="Pfam" id="PF08603"/>
    </source>
</evidence>
<dbReference type="SUPFAM" id="SSF69340">
    <property type="entry name" value="C-terminal domain of adenylylcyclase associated protein"/>
    <property type="match status" value="1"/>
</dbReference>
<dbReference type="InterPro" id="IPR013912">
    <property type="entry name" value="Adenylate_cyclase-assoc_CAP_C"/>
</dbReference>
<organism evidence="2">
    <name type="scientific">Marseillevirus LCMAC202</name>
    <dbReference type="NCBI Taxonomy" id="2506606"/>
    <lineage>
        <taxon>Viruses</taxon>
        <taxon>Varidnaviria</taxon>
        <taxon>Bamfordvirae</taxon>
        <taxon>Nucleocytoviricota</taxon>
        <taxon>Megaviricetes</taxon>
        <taxon>Pimascovirales</taxon>
        <taxon>Pimascovirales incertae sedis</taxon>
        <taxon>Marseilleviridae</taxon>
    </lineage>
</organism>
<dbReference type="InterPro" id="IPR036223">
    <property type="entry name" value="CAP_C_sf"/>
</dbReference>
<dbReference type="InterPro" id="IPR016098">
    <property type="entry name" value="CAP/MinC_C"/>
</dbReference>
<dbReference type="Gene3D" id="2.160.20.70">
    <property type="match status" value="1"/>
</dbReference>